<keyword evidence="1" id="KW-1133">Transmembrane helix</keyword>
<evidence type="ECO:0000256" key="1">
    <source>
        <dbReference type="SAM" id="Phobius"/>
    </source>
</evidence>
<dbReference type="Proteomes" id="UP000548867">
    <property type="component" value="Unassembled WGS sequence"/>
</dbReference>
<accession>A0A7W6G921</accession>
<dbReference type="SUPFAM" id="SSF51126">
    <property type="entry name" value="Pectin lyase-like"/>
    <property type="match status" value="1"/>
</dbReference>
<keyword evidence="3" id="KW-1185">Reference proteome</keyword>
<comment type="caution">
    <text evidence="2">The sequence shown here is derived from an EMBL/GenBank/DDBJ whole genome shotgun (WGS) entry which is preliminary data.</text>
</comment>
<keyword evidence="1" id="KW-0812">Transmembrane</keyword>
<feature type="transmembrane region" description="Helical" evidence="1">
    <location>
        <begin position="21"/>
        <end position="40"/>
    </location>
</feature>
<keyword evidence="1" id="KW-0472">Membrane</keyword>
<reference evidence="2 3" key="1">
    <citation type="submission" date="2020-08" db="EMBL/GenBank/DDBJ databases">
        <title>Genomic Encyclopedia of Type Strains, Phase IV (KMG-IV): sequencing the most valuable type-strain genomes for metagenomic binning, comparative biology and taxonomic classification.</title>
        <authorList>
            <person name="Goeker M."/>
        </authorList>
    </citation>
    <scope>NUCLEOTIDE SEQUENCE [LARGE SCALE GENOMIC DNA]</scope>
    <source>
        <strain evidence="2 3">DSM 27057</strain>
    </source>
</reference>
<evidence type="ECO:0000313" key="3">
    <source>
        <dbReference type="Proteomes" id="UP000548867"/>
    </source>
</evidence>
<sequence length="607" mass="59302">MILRRTARLLHHLAHDMRASVSVLGVSALPVIIGIAALSMELGQGYQAKITYQGIADVAALAAANAYASSKSDTILTATATNVVNMNGVASSNVTVTHLTNYSASVSDAVQVVLTRTVPVFFGQVLRTQASYTVKVVSVASLASSSTPACIIALSSSDSGVALSGGTRLSAPQCAIASNSMVSVTGGSTISAKSLLSSGSVSIDGGSSISADPTIYGSSLSVAAGSSITGSQTRKSNNTADPLAGNASIATVQALIGTYTPPVAPSVPVGADMAPGWYPSVMTFQGRTGTLSGSTWTFPPGTYNFRDLNTGSLTVNIQGPSTVTISGSLTVGGGGRLIIGDGPVTINAPISLSGGTSLTLGAGRHYLGAVTVGGGSSVTLGAGDLDVNGAIAISGGGSTMAVGAGNVAIGRDSASPPNAIVLSGGSVLTFGNGTFSANGAIITSGGSTITFGQTANHLINGNLSLNGSSTFGTGLYTINGGFTNNTGGTMAGSNVSFVMAGTLNVAGGTSVNLSAPSSGSASGIPDVLFVTKATSATILGGGTQDVFSGAVYVPNSDFQMSGGAGATGGCFMIVAKTVTLSSGPSAATMCSSLSNASSTSSSVTLIK</sequence>
<dbReference type="AlphaFoldDB" id="A0A7W6G921"/>
<organism evidence="2 3">
    <name type="scientific">Novosphingobium sediminicola</name>
    <dbReference type="NCBI Taxonomy" id="563162"/>
    <lineage>
        <taxon>Bacteria</taxon>
        <taxon>Pseudomonadati</taxon>
        <taxon>Pseudomonadota</taxon>
        <taxon>Alphaproteobacteria</taxon>
        <taxon>Sphingomonadales</taxon>
        <taxon>Sphingomonadaceae</taxon>
        <taxon>Novosphingobium</taxon>
    </lineage>
</organism>
<protein>
    <submittedName>
        <fullName evidence="2">Flp pilus assembly protein TadG</fullName>
    </submittedName>
</protein>
<evidence type="ECO:0000313" key="2">
    <source>
        <dbReference type="EMBL" id="MBB3957805.1"/>
    </source>
</evidence>
<dbReference type="EMBL" id="JACIDX010000037">
    <property type="protein sequence ID" value="MBB3957805.1"/>
    <property type="molecule type" value="Genomic_DNA"/>
</dbReference>
<dbReference type="InterPro" id="IPR011050">
    <property type="entry name" value="Pectin_lyase_fold/virulence"/>
</dbReference>
<name>A0A7W6G921_9SPHN</name>
<gene>
    <name evidence="2" type="ORF">GGR38_004780</name>
</gene>
<proteinExistence type="predicted"/>